<evidence type="ECO:0000256" key="5">
    <source>
        <dbReference type="ARBA" id="ARBA00022723"/>
    </source>
</evidence>
<comment type="similarity">
    <text evidence="3">Belongs to the PhyH family. EctD subfamily.</text>
</comment>
<dbReference type="GO" id="GO:0016491">
    <property type="term" value="F:oxidoreductase activity"/>
    <property type="evidence" value="ECO:0007669"/>
    <property type="project" value="UniProtKB-KW"/>
</dbReference>
<evidence type="ECO:0000256" key="4">
    <source>
        <dbReference type="ARBA" id="ARBA00011738"/>
    </source>
</evidence>
<gene>
    <name evidence="12" type="primary">thpD</name>
    <name evidence="12" type="ORF">RIL96_00715</name>
</gene>
<proteinExistence type="inferred from homology"/>
<keyword evidence="6" id="KW-0223">Dioxygenase</keyword>
<keyword evidence="13" id="KW-1185">Reference proteome</keyword>
<keyword evidence="7 12" id="KW-0560">Oxidoreductase</keyword>
<keyword evidence="8" id="KW-0408">Iron</keyword>
<comment type="cofactor">
    <cofactor evidence="1">
        <name>Fe(2+)</name>
        <dbReference type="ChEBI" id="CHEBI:29033"/>
    </cofactor>
</comment>
<comment type="subunit">
    <text evidence="4">Homodimer.</text>
</comment>
<evidence type="ECO:0000256" key="1">
    <source>
        <dbReference type="ARBA" id="ARBA00001954"/>
    </source>
</evidence>
<dbReference type="EMBL" id="JAVKGR010000001">
    <property type="protein sequence ID" value="MDR8018088.1"/>
    <property type="molecule type" value="Genomic_DNA"/>
</dbReference>
<name>A0ABU2DNJ7_9MICC</name>
<feature type="compositionally biased region" description="Basic and acidic residues" evidence="11">
    <location>
        <begin position="10"/>
        <end position="37"/>
    </location>
</feature>
<dbReference type="InterPro" id="IPR012774">
    <property type="entry name" value="EctD"/>
</dbReference>
<dbReference type="Gene3D" id="2.60.120.620">
    <property type="entry name" value="q2cbj1_9rhob like domain"/>
    <property type="match status" value="1"/>
</dbReference>
<keyword evidence="5" id="KW-0479">Metal-binding</keyword>
<evidence type="ECO:0000256" key="9">
    <source>
        <dbReference type="ARBA" id="ARBA00049228"/>
    </source>
</evidence>
<accession>A0ABU2DNJ7</accession>
<evidence type="ECO:0000256" key="11">
    <source>
        <dbReference type="SAM" id="MobiDB-lite"/>
    </source>
</evidence>
<evidence type="ECO:0000256" key="7">
    <source>
        <dbReference type="ARBA" id="ARBA00023002"/>
    </source>
</evidence>
<dbReference type="RefSeq" id="WP_310547080.1">
    <property type="nucleotide sequence ID" value="NZ_JAVKGR010000001.1"/>
</dbReference>
<evidence type="ECO:0000256" key="10">
    <source>
        <dbReference type="NCBIfam" id="TIGR02408"/>
    </source>
</evidence>
<protein>
    <recommendedName>
        <fullName evidence="10">Ectoine hydroxylase</fullName>
        <ecNumber evidence="10">1.14.11.55</ecNumber>
    </recommendedName>
</protein>
<dbReference type="SUPFAM" id="SSF51197">
    <property type="entry name" value="Clavaminate synthase-like"/>
    <property type="match status" value="1"/>
</dbReference>
<dbReference type="Proteomes" id="UP001251870">
    <property type="component" value="Unassembled WGS sequence"/>
</dbReference>
<evidence type="ECO:0000256" key="2">
    <source>
        <dbReference type="ARBA" id="ARBA00004063"/>
    </source>
</evidence>
<dbReference type="Pfam" id="PF05721">
    <property type="entry name" value="PhyH"/>
    <property type="match status" value="1"/>
</dbReference>
<evidence type="ECO:0000256" key="6">
    <source>
        <dbReference type="ARBA" id="ARBA00022964"/>
    </source>
</evidence>
<dbReference type="PANTHER" id="PTHR20883:SF48">
    <property type="entry name" value="ECTOINE DIOXYGENASE"/>
    <property type="match status" value="1"/>
</dbReference>
<evidence type="ECO:0000313" key="12">
    <source>
        <dbReference type="EMBL" id="MDR8018088.1"/>
    </source>
</evidence>
<dbReference type="NCBIfam" id="TIGR02408">
    <property type="entry name" value="ectoine_ThpD"/>
    <property type="match status" value="1"/>
</dbReference>
<comment type="function">
    <text evidence="2">Involved in the biosynthesis of 5-hydroxyectoine, called compatible solute, which helps organisms to survive extreme osmotic stress by acting as a highly soluble organic osmolyte. Catalyzes the 2-oxoglutarate-dependent selective hydroxylation of L-ectoine to yield (4S,5S)-5-hydroxyectoine.</text>
</comment>
<evidence type="ECO:0000313" key="13">
    <source>
        <dbReference type="Proteomes" id="UP001251870"/>
    </source>
</evidence>
<sequence>MTTTVQQVSADEKADRTQDRYPTRHGDTTQVMDRQDPVVHGSPEDGPLDAETMRHYEDTGYLTIDQLLTAEELETFRNELRRLSEDPQVKADEATVVEAQTEEVRSIFDIHRSNAIFRRIANDPRIVRRAEQLLGSKVYVHQSRINYKPGFVGKDFWWHSDFETWHAEDGMPAPRAVSISISLTDNHSFNGPLMIMPGSHRRYISCAGGTPEDNYRKSLVMQGAGTPDKQTLSDFADEYGIDVLEGPAGGAIMFDSNCMHASNGNVTPYSRSNVFIVYNSVENTTGKPYAAPKPRPEFAGSTDFTPAG</sequence>
<dbReference type="EC" id="1.14.11.55" evidence="10"/>
<comment type="caution">
    <text evidence="12">The sequence shown here is derived from an EMBL/GenBank/DDBJ whole genome shotgun (WGS) entry which is preliminary data.</text>
</comment>
<reference evidence="12 13" key="1">
    <citation type="submission" date="2023-09" db="EMBL/GenBank/DDBJ databases">
        <title>Description of three actinobacteria isolated from air of manufacturing shop in a pharmaceutical factory.</title>
        <authorList>
            <person name="Zhang D.-F."/>
        </authorList>
    </citation>
    <scope>NUCLEOTIDE SEQUENCE [LARGE SCALE GENOMIC DNA]</scope>
    <source>
        <strain evidence="12 13">LY-0111</strain>
    </source>
</reference>
<evidence type="ECO:0000256" key="3">
    <source>
        <dbReference type="ARBA" id="ARBA00007851"/>
    </source>
</evidence>
<comment type="catalytic activity">
    <reaction evidence="9">
        <text>L-ectoine + 2-oxoglutarate + O2 = 5-hydroxyectoine + succinate + CO2</text>
        <dbReference type="Rhea" id="RHEA:45740"/>
        <dbReference type="ChEBI" id="CHEBI:15379"/>
        <dbReference type="ChEBI" id="CHEBI:16526"/>
        <dbReference type="ChEBI" id="CHEBI:16810"/>
        <dbReference type="ChEBI" id="CHEBI:30031"/>
        <dbReference type="ChEBI" id="CHEBI:58515"/>
        <dbReference type="ChEBI" id="CHEBI:85413"/>
        <dbReference type="EC" id="1.14.11.55"/>
    </reaction>
</comment>
<dbReference type="PANTHER" id="PTHR20883">
    <property type="entry name" value="PHYTANOYL-COA DIOXYGENASE DOMAIN CONTAINING 1"/>
    <property type="match status" value="1"/>
</dbReference>
<evidence type="ECO:0000256" key="8">
    <source>
        <dbReference type="ARBA" id="ARBA00023004"/>
    </source>
</evidence>
<feature type="region of interest" description="Disordered" evidence="11">
    <location>
        <begin position="1"/>
        <end position="49"/>
    </location>
</feature>
<feature type="region of interest" description="Disordered" evidence="11">
    <location>
        <begin position="286"/>
        <end position="308"/>
    </location>
</feature>
<organism evidence="12 13">
    <name type="scientific">Nesterenkonia aerolata</name>
    <dbReference type="NCBI Taxonomy" id="3074079"/>
    <lineage>
        <taxon>Bacteria</taxon>
        <taxon>Bacillati</taxon>
        <taxon>Actinomycetota</taxon>
        <taxon>Actinomycetes</taxon>
        <taxon>Micrococcales</taxon>
        <taxon>Micrococcaceae</taxon>
        <taxon>Nesterenkonia</taxon>
    </lineage>
</organism>
<dbReference type="InterPro" id="IPR008775">
    <property type="entry name" value="Phytyl_CoA_dOase-like"/>
</dbReference>